<comment type="caution">
    <text evidence="2">The sequence shown here is derived from an EMBL/GenBank/DDBJ whole genome shotgun (WGS) entry which is preliminary data.</text>
</comment>
<dbReference type="InterPro" id="IPR013517">
    <property type="entry name" value="FG-GAP"/>
</dbReference>
<reference evidence="2" key="1">
    <citation type="submission" date="2021-02" db="EMBL/GenBank/DDBJ databases">
        <authorList>
            <person name="Nowell W R."/>
        </authorList>
    </citation>
    <scope>NUCLEOTIDE SEQUENCE</scope>
</reference>
<protein>
    <recommendedName>
        <fullName evidence="4">VCBS repeat-containing protein</fullName>
    </recommendedName>
</protein>
<keyword evidence="1" id="KW-0732">Signal</keyword>
<name>A0A820N0F9_9BILA</name>
<feature type="non-terminal residue" evidence="2">
    <location>
        <position position="1"/>
    </location>
</feature>
<proteinExistence type="predicted"/>
<evidence type="ECO:0000256" key="1">
    <source>
        <dbReference type="ARBA" id="ARBA00022729"/>
    </source>
</evidence>
<accession>A0A820N0F9</accession>
<dbReference type="InterPro" id="IPR028994">
    <property type="entry name" value="Integrin_alpha_N"/>
</dbReference>
<evidence type="ECO:0000313" key="3">
    <source>
        <dbReference type="Proteomes" id="UP000663881"/>
    </source>
</evidence>
<dbReference type="AlphaFoldDB" id="A0A820N0F9"/>
<organism evidence="2 3">
    <name type="scientific">Adineta steineri</name>
    <dbReference type="NCBI Taxonomy" id="433720"/>
    <lineage>
        <taxon>Eukaryota</taxon>
        <taxon>Metazoa</taxon>
        <taxon>Spiralia</taxon>
        <taxon>Gnathifera</taxon>
        <taxon>Rotifera</taxon>
        <taxon>Eurotatoria</taxon>
        <taxon>Bdelloidea</taxon>
        <taxon>Adinetida</taxon>
        <taxon>Adinetidae</taxon>
        <taxon>Adineta</taxon>
    </lineage>
</organism>
<dbReference type="EMBL" id="CAJOAY010025114">
    <property type="protein sequence ID" value="CAF4380625.1"/>
    <property type="molecule type" value="Genomic_DNA"/>
</dbReference>
<dbReference type="SUPFAM" id="SSF69318">
    <property type="entry name" value="Integrin alpha N-terminal domain"/>
    <property type="match status" value="1"/>
</dbReference>
<dbReference type="Proteomes" id="UP000663881">
    <property type="component" value="Unassembled WGS sequence"/>
</dbReference>
<evidence type="ECO:0000313" key="2">
    <source>
        <dbReference type="EMBL" id="CAF4380625.1"/>
    </source>
</evidence>
<gene>
    <name evidence="2" type="ORF">OKA104_LOCUS50339</name>
</gene>
<evidence type="ECO:0008006" key="4">
    <source>
        <dbReference type="Google" id="ProtNLM"/>
    </source>
</evidence>
<sequence>GIFPTSIASGDLNNDQKPDLIVTNGKSNDAYIFLNNCPK</sequence>
<dbReference type="Pfam" id="PF01839">
    <property type="entry name" value="FG-GAP"/>
    <property type="match status" value="1"/>
</dbReference>